<evidence type="ECO:0000256" key="1">
    <source>
        <dbReference type="ARBA" id="ARBA00022801"/>
    </source>
</evidence>
<feature type="active site" description="Proton acceptor" evidence="4">
    <location>
        <position position="262"/>
    </location>
</feature>
<gene>
    <name evidence="7" type="ORF">CTheo_7322</name>
</gene>
<feature type="compositionally biased region" description="Low complexity" evidence="5">
    <location>
        <begin position="27"/>
        <end position="40"/>
    </location>
</feature>
<dbReference type="PANTHER" id="PTHR24185:SF1">
    <property type="entry name" value="CALCIUM-INDEPENDENT PHOSPHOLIPASE A2-GAMMA"/>
    <property type="match status" value="1"/>
</dbReference>
<dbReference type="Gene3D" id="3.40.1090.10">
    <property type="entry name" value="Cytosolic phospholipase A2 catalytic domain"/>
    <property type="match status" value="1"/>
</dbReference>
<keyword evidence="3 4" id="KW-0443">Lipid metabolism</keyword>
<proteinExistence type="predicted"/>
<dbReference type="GO" id="GO:0016042">
    <property type="term" value="P:lipid catabolic process"/>
    <property type="evidence" value="ECO:0007669"/>
    <property type="project" value="UniProtKB-UniRule"/>
</dbReference>
<dbReference type="GO" id="GO:0016020">
    <property type="term" value="C:membrane"/>
    <property type="evidence" value="ECO:0007669"/>
    <property type="project" value="TreeGrafter"/>
</dbReference>
<dbReference type="Pfam" id="PF01734">
    <property type="entry name" value="Patatin"/>
    <property type="match status" value="1"/>
</dbReference>
<accession>A0A5N5QC84</accession>
<feature type="short sequence motif" description="DGA/G" evidence="4">
    <location>
        <begin position="262"/>
        <end position="264"/>
    </location>
</feature>
<evidence type="ECO:0000256" key="4">
    <source>
        <dbReference type="PROSITE-ProRule" id="PRU01161"/>
    </source>
</evidence>
<organism evidence="7 8">
    <name type="scientific">Ceratobasidium theobromae</name>
    <dbReference type="NCBI Taxonomy" id="1582974"/>
    <lineage>
        <taxon>Eukaryota</taxon>
        <taxon>Fungi</taxon>
        <taxon>Dikarya</taxon>
        <taxon>Basidiomycota</taxon>
        <taxon>Agaricomycotina</taxon>
        <taxon>Agaricomycetes</taxon>
        <taxon>Cantharellales</taxon>
        <taxon>Ceratobasidiaceae</taxon>
        <taxon>Ceratobasidium</taxon>
    </lineage>
</organism>
<name>A0A5N5QC84_9AGAM</name>
<evidence type="ECO:0000256" key="3">
    <source>
        <dbReference type="ARBA" id="ARBA00023098"/>
    </source>
</evidence>
<dbReference type="InterPro" id="IPR016035">
    <property type="entry name" value="Acyl_Trfase/lysoPLipase"/>
</dbReference>
<feature type="active site" description="Nucleophile" evidence="4">
    <location>
        <position position="112"/>
    </location>
</feature>
<feature type="region of interest" description="Disordered" evidence="5">
    <location>
        <begin position="402"/>
        <end position="425"/>
    </location>
</feature>
<dbReference type="GO" id="GO:0047499">
    <property type="term" value="F:calcium-independent phospholipase A2 activity"/>
    <property type="evidence" value="ECO:0007669"/>
    <property type="project" value="TreeGrafter"/>
</dbReference>
<comment type="caution">
    <text evidence="7">The sequence shown here is derived from an EMBL/GenBank/DDBJ whole genome shotgun (WGS) entry which is preliminary data.</text>
</comment>
<dbReference type="CDD" id="cd07216">
    <property type="entry name" value="Pat17_PNPLA8_PNPLA9_like3"/>
    <property type="match status" value="1"/>
</dbReference>
<dbReference type="SUPFAM" id="SSF52151">
    <property type="entry name" value="FabD/lysophospholipase-like"/>
    <property type="match status" value="1"/>
</dbReference>
<dbReference type="InterPro" id="IPR002641">
    <property type="entry name" value="PNPLA_dom"/>
</dbReference>
<evidence type="ECO:0000313" key="7">
    <source>
        <dbReference type="EMBL" id="KAB5589239.1"/>
    </source>
</evidence>
<keyword evidence="1 4" id="KW-0378">Hydrolase</keyword>
<evidence type="ECO:0000256" key="2">
    <source>
        <dbReference type="ARBA" id="ARBA00022963"/>
    </source>
</evidence>
<evidence type="ECO:0000259" key="6">
    <source>
        <dbReference type="PROSITE" id="PS51635"/>
    </source>
</evidence>
<feature type="region of interest" description="Disordered" evidence="5">
    <location>
        <begin position="22"/>
        <end position="43"/>
    </location>
</feature>
<keyword evidence="8" id="KW-1185">Reference proteome</keyword>
<feature type="short sequence motif" description="GXGXXG" evidence="4">
    <location>
        <begin position="71"/>
        <end position="76"/>
    </location>
</feature>
<evidence type="ECO:0000313" key="8">
    <source>
        <dbReference type="Proteomes" id="UP000383932"/>
    </source>
</evidence>
<protein>
    <submittedName>
        <fullName evidence="7">Phospholipase A I</fullName>
    </submittedName>
</protein>
<dbReference type="PROSITE" id="PS51635">
    <property type="entry name" value="PNPLA"/>
    <property type="match status" value="1"/>
</dbReference>
<dbReference type="PANTHER" id="PTHR24185">
    <property type="entry name" value="CALCIUM-INDEPENDENT PHOSPHOLIPASE A2-GAMMA"/>
    <property type="match status" value="1"/>
</dbReference>
<dbReference type="GO" id="GO:0019369">
    <property type="term" value="P:arachidonate metabolic process"/>
    <property type="evidence" value="ECO:0007669"/>
    <property type="project" value="TreeGrafter"/>
</dbReference>
<feature type="domain" description="PNPLA" evidence="6">
    <location>
        <begin position="67"/>
        <end position="276"/>
    </location>
</feature>
<keyword evidence="2 4" id="KW-0442">Lipid degradation</keyword>
<dbReference type="GO" id="GO:0046486">
    <property type="term" value="P:glycerolipid metabolic process"/>
    <property type="evidence" value="ECO:0007669"/>
    <property type="project" value="UniProtKB-ARBA"/>
</dbReference>
<dbReference type="Proteomes" id="UP000383932">
    <property type="component" value="Unassembled WGS sequence"/>
</dbReference>
<dbReference type="AlphaFoldDB" id="A0A5N5QC84"/>
<sequence>MAASAFRSLRAKTQASIDDATSLAKNSVSSVLGSKSASKGPTEEEIATKKARLTIPKRDTDRPLRILSLDGGGVRGYSALLILDDFMARIQEIEGTEEILPADYFDLIIGTSTGGIMALMLGRLRMTVKECLEAYRNLAREVFSGGIISSTFNAATTMLLEGGPSIYNEDSLEKSVKATVKKWAAGDNENALLLEPSPDACRAAIVTALSADATRPVLMRSYTPGDPKLKEIKIWEAARATSAAPIFFKPIHVTPEKISYIDGAVSGNSNPSLLAIEEAEKLWPNRKIGLFLSLGTGSPSQVALQGQVHQLVQALANLSTNTIHVHEKAVLWFQQHCIPTSPYVRFTVENQIEKVRLDDHSSLPRIAQETAAYLQKVAGKQEMEKCIQLALATKLSLELGKEKEAASTGEPLVPPPPAYEPQASH</sequence>
<feature type="short sequence motif" description="GXSXG" evidence="4">
    <location>
        <begin position="110"/>
        <end position="114"/>
    </location>
</feature>
<dbReference type="EMBL" id="SSOP01000298">
    <property type="protein sequence ID" value="KAB5589239.1"/>
    <property type="molecule type" value="Genomic_DNA"/>
</dbReference>
<reference evidence="7 8" key="1">
    <citation type="journal article" date="2019" name="Fungal Biol. Biotechnol.">
        <title>Draft genome sequence of fastidious pathogen Ceratobasidium theobromae, which causes vascular-streak dieback in Theobroma cacao.</title>
        <authorList>
            <person name="Ali S.S."/>
            <person name="Asman A."/>
            <person name="Shao J."/>
            <person name="Firmansyah A.P."/>
            <person name="Susilo A.W."/>
            <person name="Rosmana A."/>
            <person name="McMahon P."/>
            <person name="Junaid M."/>
            <person name="Guest D."/>
            <person name="Kheng T.Y."/>
            <person name="Meinhardt L.W."/>
            <person name="Bailey B.A."/>
        </authorList>
    </citation>
    <scope>NUCLEOTIDE SEQUENCE [LARGE SCALE GENOMIC DNA]</scope>
    <source>
        <strain evidence="7 8">CT2</strain>
    </source>
</reference>
<dbReference type="OrthoDB" id="630895at2759"/>
<evidence type="ECO:0000256" key="5">
    <source>
        <dbReference type="SAM" id="MobiDB-lite"/>
    </source>
</evidence>